<gene>
    <name evidence="4" type="ORF">A3H66_00145</name>
</gene>
<feature type="transmembrane region" description="Helical" evidence="1">
    <location>
        <begin position="342"/>
        <end position="359"/>
    </location>
</feature>
<feature type="transmembrane region" description="Helical" evidence="1">
    <location>
        <begin position="236"/>
        <end position="258"/>
    </location>
</feature>
<name>A0A1F5SAJ3_9BACT</name>
<feature type="signal peptide" evidence="2">
    <location>
        <begin position="1"/>
        <end position="29"/>
    </location>
</feature>
<dbReference type="Pfam" id="PF26514">
    <property type="entry name" value="DUF8173"/>
    <property type="match status" value="1"/>
</dbReference>
<dbReference type="Proteomes" id="UP000178783">
    <property type="component" value="Unassembled WGS sequence"/>
</dbReference>
<dbReference type="EMBL" id="MFFW01000055">
    <property type="protein sequence ID" value="OGF23724.1"/>
    <property type="molecule type" value="Genomic_DNA"/>
</dbReference>
<keyword evidence="2" id="KW-0732">Signal</keyword>
<keyword evidence="1" id="KW-0812">Transmembrane</keyword>
<feature type="domain" description="DUF8173" evidence="3">
    <location>
        <begin position="235"/>
        <end position="378"/>
    </location>
</feature>
<sequence>MEFLKFNGVKKAIIILCLTAMLTPLAVSAYSIKTGDSVYLPKNEIIEGNLYAAGANLTVEGQVTGDVICAGRSINISGQVAGDVICAGQSINISGQIGGNLRLASETINFSGQAARNAMILGSAVVTAASSSIGWDLLALGGTFELRGDIGRDLYGYLAKARLAGQVGKNIKLNFGSRNKNSQPLAIASTTLINGDLNYTSDKKAAIENEAIIKGKITQSLPKAVNKKPDFVSLSWWWGNLIAVFSALVLGLVLISFWREQIIKITDLMLNKVSASLGWGILTLLLAPPMAIILLITIIGIPLSLILMALWLIALYLSKILVGVLVGRSLLNSLLPKQKDSLILDMIVGVVIIYLLFALPLLGRPLYFIAILWGLGGIILTLKKISHKPANTTRSF</sequence>
<accession>A0A1F5SAJ3</accession>
<evidence type="ECO:0000259" key="3">
    <source>
        <dbReference type="Pfam" id="PF26514"/>
    </source>
</evidence>
<dbReference type="InterPro" id="IPR058486">
    <property type="entry name" value="DUF8173"/>
</dbReference>
<proteinExistence type="predicted"/>
<feature type="transmembrane region" description="Helical" evidence="1">
    <location>
        <begin position="309"/>
        <end position="330"/>
    </location>
</feature>
<organism evidence="4 5">
    <name type="scientific">Candidatus Falkowbacteria bacterium RIFCSPLOWO2_02_FULL_45_21</name>
    <dbReference type="NCBI Taxonomy" id="1797989"/>
    <lineage>
        <taxon>Bacteria</taxon>
        <taxon>Candidatus Falkowiibacteriota</taxon>
    </lineage>
</organism>
<reference evidence="4 5" key="1">
    <citation type="journal article" date="2016" name="Nat. Commun.">
        <title>Thousands of microbial genomes shed light on interconnected biogeochemical processes in an aquifer system.</title>
        <authorList>
            <person name="Anantharaman K."/>
            <person name="Brown C.T."/>
            <person name="Hug L.A."/>
            <person name="Sharon I."/>
            <person name="Castelle C.J."/>
            <person name="Probst A.J."/>
            <person name="Thomas B.C."/>
            <person name="Singh A."/>
            <person name="Wilkins M.J."/>
            <person name="Karaoz U."/>
            <person name="Brodie E.L."/>
            <person name="Williams K.H."/>
            <person name="Hubbard S.S."/>
            <person name="Banfield J.F."/>
        </authorList>
    </citation>
    <scope>NUCLEOTIDE SEQUENCE [LARGE SCALE GENOMIC DNA]</scope>
</reference>
<dbReference type="AlphaFoldDB" id="A0A1F5SAJ3"/>
<keyword evidence="1" id="KW-0472">Membrane</keyword>
<feature type="chain" id="PRO_5009521163" description="DUF8173 domain-containing protein" evidence="2">
    <location>
        <begin position="30"/>
        <end position="396"/>
    </location>
</feature>
<evidence type="ECO:0000256" key="2">
    <source>
        <dbReference type="SAM" id="SignalP"/>
    </source>
</evidence>
<evidence type="ECO:0000313" key="4">
    <source>
        <dbReference type="EMBL" id="OGF23724.1"/>
    </source>
</evidence>
<protein>
    <recommendedName>
        <fullName evidence="3">DUF8173 domain-containing protein</fullName>
    </recommendedName>
</protein>
<feature type="transmembrane region" description="Helical" evidence="1">
    <location>
        <begin position="279"/>
        <end position="303"/>
    </location>
</feature>
<dbReference type="STRING" id="1797989.A3H66_00145"/>
<keyword evidence="1" id="KW-1133">Transmembrane helix</keyword>
<evidence type="ECO:0000313" key="5">
    <source>
        <dbReference type="Proteomes" id="UP000178783"/>
    </source>
</evidence>
<evidence type="ECO:0000256" key="1">
    <source>
        <dbReference type="SAM" id="Phobius"/>
    </source>
</evidence>
<feature type="transmembrane region" description="Helical" evidence="1">
    <location>
        <begin position="365"/>
        <end position="382"/>
    </location>
</feature>
<comment type="caution">
    <text evidence="4">The sequence shown here is derived from an EMBL/GenBank/DDBJ whole genome shotgun (WGS) entry which is preliminary data.</text>
</comment>